<evidence type="ECO:0000256" key="3">
    <source>
        <dbReference type="ARBA" id="ARBA00022989"/>
    </source>
</evidence>
<protein>
    <submittedName>
        <fullName evidence="6">Uncharacterized protein</fullName>
    </submittedName>
</protein>
<dbReference type="PANTHER" id="PTHR12714">
    <property type="entry name" value="PROTEIN-S ISOPRENYLCYSTEINE O-METHYLTRANSFERASE"/>
    <property type="match status" value="1"/>
</dbReference>
<proteinExistence type="predicted"/>
<dbReference type="STRING" id="1817863.A2Y62_15105"/>
<evidence type="ECO:0000313" key="6">
    <source>
        <dbReference type="EMBL" id="OGF61358.1"/>
    </source>
</evidence>
<dbReference type="PROSITE" id="PS50244">
    <property type="entry name" value="S5A_REDUCTASE"/>
    <property type="match status" value="1"/>
</dbReference>
<comment type="subcellular location">
    <subcellularLocation>
        <location evidence="1">Endomembrane system</location>
        <topology evidence="1">Multi-pass membrane protein</topology>
    </subcellularLocation>
</comment>
<dbReference type="Gene3D" id="1.20.120.1630">
    <property type="match status" value="1"/>
</dbReference>
<evidence type="ECO:0000256" key="1">
    <source>
        <dbReference type="ARBA" id="ARBA00004127"/>
    </source>
</evidence>
<feature type="transmembrane region" description="Helical" evidence="5">
    <location>
        <begin position="43"/>
        <end position="69"/>
    </location>
</feature>
<dbReference type="Pfam" id="PF04191">
    <property type="entry name" value="PEMT"/>
    <property type="match status" value="1"/>
</dbReference>
<name>A0A1F5VDK9_9BACT</name>
<evidence type="ECO:0000256" key="5">
    <source>
        <dbReference type="SAM" id="Phobius"/>
    </source>
</evidence>
<keyword evidence="4 5" id="KW-0472">Membrane</keyword>
<dbReference type="PANTHER" id="PTHR12714:SF9">
    <property type="entry name" value="PROTEIN-S-ISOPRENYLCYSTEINE O-METHYLTRANSFERASE"/>
    <property type="match status" value="1"/>
</dbReference>
<reference evidence="6 7" key="1">
    <citation type="journal article" date="2016" name="Nat. Commun.">
        <title>Thousands of microbial genomes shed light on interconnected biogeochemical processes in an aquifer system.</title>
        <authorList>
            <person name="Anantharaman K."/>
            <person name="Brown C.T."/>
            <person name="Hug L.A."/>
            <person name="Sharon I."/>
            <person name="Castelle C.J."/>
            <person name="Probst A.J."/>
            <person name="Thomas B.C."/>
            <person name="Singh A."/>
            <person name="Wilkins M.J."/>
            <person name="Karaoz U."/>
            <person name="Brodie E.L."/>
            <person name="Williams K.H."/>
            <person name="Hubbard S.S."/>
            <person name="Banfield J.F."/>
        </authorList>
    </citation>
    <scope>NUCLEOTIDE SEQUENCE [LARGE SCALE GENOMIC DNA]</scope>
</reference>
<dbReference type="AlphaFoldDB" id="A0A1F5VDK9"/>
<keyword evidence="2 5" id="KW-0812">Transmembrane</keyword>
<dbReference type="GO" id="GO:0016740">
    <property type="term" value="F:transferase activity"/>
    <property type="evidence" value="ECO:0007669"/>
    <property type="project" value="UniProtKB-ARBA"/>
</dbReference>
<evidence type="ECO:0000256" key="2">
    <source>
        <dbReference type="ARBA" id="ARBA00022692"/>
    </source>
</evidence>
<organism evidence="6 7">
    <name type="scientific">Candidatus Fischerbacteria bacterium RBG_13_37_8</name>
    <dbReference type="NCBI Taxonomy" id="1817863"/>
    <lineage>
        <taxon>Bacteria</taxon>
        <taxon>Candidatus Fischeribacteriota</taxon>
    </lineage>
</organism>
<gene>
    <name evidence="6" type="ORF">A2Y62_15105</name>
</gene>
<dbReference type="GO" id="GO:0012505">
    <property type="term" value="C:endomembrane system"/>
    <property type="evidence" value="ECO:0007669"/>
    <property type="project" value="UniProtKB-SubCell"/>
</dbReference>
<accession>A0A1F5VDK9</accession>
<evidence type="ECO:0000256" key="4">
    <source>
        <dbReference type="ARBA" id="ARBA00023136"/>
    </source>
</evidence>
<comment type="caution">
    <text evidence="6">The sequence shown here is derived from an EMBL/GenBank/DDBJ whole genome shotgun (WGS) entry which is preliminary data.</text>
</comment>
<sequence length="102" mass="12047">MVGELHFAKKGHDVIFGEVHEKAILINKGIFTKVRHPIYLGAILFYLGFVFFTFSLISFGLWIIIFIFYDYIARYEEVILVHTLGEAYESYMKEVPRWIPRL</sequence>
<dbReference type="InterPro" id="IPR007318">
    <property type="entry name" value="Phopholipid_MeTrfase"/>
</dbReference>
<evidence type="ECO:0000313" key="7">
    <source>
        <dbReference type="Proteomes" id="UP000178943"/>
    </source>
</evidence>
<dbReference type="Proteomes" id="UP000178943">
    <property type="component" value="Unassembled WGS sequence"/>
</dbReference>
<dbReference type="EMBL" id="MFGW01000198">
    <property type="protein sequence ID" value="OGF61358.1"/>
    <property type="molecule type" value="Genomic_DNA"/>
</dbReference>
<keyword evidence="3 5" id="KW-1133">Transmembrane helix</keyword>